<keyword evidence="37" id="KW-1185">Reference proteome</keyword>
<dbReference type="FunCoup" id="B3SAE9">
    <property type="interactions" value="1341"/>
</dbReference>
<dbReference type="InterPro" id="IPR036135">
    <property type="entry name" value="MoeA_linker/N_sf"/>
</dbReference>
<evidence type="ECO:0000256" key="25">
    <source>
        <dbReference type="ARBA" id="ARBA00023288"/>
    </source>
</evidence>
<feature type="domain" description="MoaB/Mog" evidence="35">
    <location>
        <begin position="9"/>
        <end position="157"/>
    </location>
</feature>
<organism evidence="36 37">
    <name type="scientific">Trichoplax adhaerens</name>
    <name type="common">Trichoplax reptans</name>
    <dbReference type="NCBI Taxonomy" id="10228"/>
    <lineage>
        <taxon>Eukaryota</taxon>
        <taxon>Metazoa</taxon>
        <taxon>Placozoa</taxon>
        <taxon>Uniplacotomia</taxon>
        <taxon>Trichoplacea</taxon>
        <taxon>Trichoplacidae</taxon>
        <taxon>Trichoplax</taxon>
    </lineage>
</organism>
<keyword evidence="15" id="KW-0547">Nucleotide-binding</keyword>
<dbReference type="OMA" id="ESPYPMI"/>
<keyword evidence="22" id="KW-0628">Postsynaptic cell membrane</keyword>
<keyword evidence="13 33" id="KW-0808">Transferase</keyword>
<dbReference type="InParanoid" id="B3SAE9"/>
<keyword evidence="18" id="KW-0770">Synapse</keyword>
<evidence type="ECO:0000256" key="32">
    <source>
        <dbReference type="ARBA" id="ARBA00073890"/>
    </source>
</evidence>
<dbReference type="Pfam" id="PF00994">
    <property type="entry name" value="MoCF_biosynth"/>
    <property type="match status" value="2"/>
</dbReference>
<dbReference type="GO" id="GO:0072657">
    <property type="term" value="P:protein localization to membrane"/>
    <property type="evidence" value="ECO:0007669"/>
    <property type="project" value="UniProtKB-ARBA"/>
</dbReference>
<evidence type="ECO:0000256" key="12">
    <source>
        <dbReference type="ARBA" id="ARBA00022505"/>
    </source>
</evidence>
<evidence type="ECO:0000256" key="4">
    <source>
        <dbReference type="ARBA" id="ARBA00004514"/>
    </source>
</evidence>
<comment type="cofactor">
    <cofactor evidence="1 33">
        <name>Mg(2+)</name>
        <dbReference type="ChEBI" id="CHEBI:18420"/>
    </cofactor>
</comment>
<evidence type="ECO:0000256" key="33">
    <source>
        <dbReference type="RuleBase" id="RU365090"/>
    </source>
</evidence>
<dbReference type="PROSITE" id="PS01078">
    <property type="entry name" value="MOCF_BIOSYNTHESIS_1"/>
    <property type="match status" value="1"/>
</dbReference>
<evidence type="ECO:0000256" key="10">
    <source>
        <dbReference type="ARBA" id="ARBA00022475"/>
    </source>
</evidence>
<evidence type="ECO:0000256" key="7">
    <source>
        <dbReference type="ARBA" id="ARBA00008339"/>
    </source>
</evidence>
<dbReference type="FunFam" id="3.40.980.10:FF:000001">
    <property type="entry name" value="Molybdopterin molybdenumtransferase"/>
    <property type="match status" value="1"/>
</dbReference>
<evidence type="ECO:0000256" key="3">
    <source>
        <dbReference type="ARBA" id="ARBA00004279"/>
    </source>
</evidence>
<dbReference type="RefSeq" id="XP_002117252.1">
    <property type="nucleotide sequence ID" value="XM_002117216.1"/>
</dbReference>
<evidence type="ECO:0000256" key="18">
    <source>
        <dbReference type="ARBA" id="ARBA00023018"/>
    </source>
</evidence>
<dbReference type="FunFam" id="2.40.340.10:FF:000001">
    <property type="entry name" value="Molybdopterin molybdenumtransferase"/>
    <property type="match status" value="1"/>
</dbReference>
<evidence type="ECO:0000256" key="9">
    <source>
        <dbReference type="ARBA" id="ARBA00013269"/>
    </source>
</evidence>
<evidence type="ECO:0000256" key="28">
    <source>
        <dbReference type="ARBA" id="ARBA00051501"/>
    </source>
</evidence>
<dbReference type="Pfam" id="PF03453">
    <property type="entry name" value="MoeA_N"/>
    <property type="match status" value="1"/>
</dbReference>
<evidence type="ECO:0000313" key="36">
    <source>
        <dbReference type="EMBL" id="EDV20302.1"/>
    </source>
</evidence>
<comment type="catalytic activity">
    <reaction evidence="28">
        <text>molybdopterin + ATP + H(+) = adenylyl-molybdopterin + diphosphate</text>
        <dbReference type="Rhea" id="RHEA:31331"/>
        <dbReference type="ChEBI" id="CHEBI:15378"/>
        <dbReference type="ChEBI" id="CHEBI:30616"/>
        <dbReference type="ChEBI" id="CHEBI:33019"/>
        <dbReference type="ChEBI" id="CHEBI:58698"/>
        <dbReference type="ChEBI" id="CHEBI:62727"/>
        <dbReference type="EC" id="2.7.7.75"/>
    </reaction>
    <physiologicalReaction direction="left-to-right" evidence="28">
        <dbReference type="Rhea" id="RHEA:31332"/>
    </physiologicalReaction>
</comment>
<dbReference type="PROSITE" id="PS01079">
    <property type="entry name" value="MOCF_BIOSYNTHESIS_2"/>
    <property type="match status" value="1"/>
</dbReference>
<dbReference type="Gene3D" id="2.40.340.10">
    <property type="entry name" value="MoeA, C-terminal, domain IV"/>
    <property type="match status" value="1"/>
</dbReference>
<accession>B3SAE9</accession>
<dbReference type="Gene3D" id="3.90.105.10">
    <property type="entry name" value="Molybdopterin biosynthesis moea protein, domain 2"/>
    <property type="match status" value="1"/>
</dbReference>
<dbReference type="GO" id="GO:0030425">
    <property type="term" value="C:dendrite"/>
    <property type="evidence" value="ECO:0007669"/>
    <property type="project" value="UniProtKB-SubCell"/>
</dbReference>
<dbReference type="NCBIfam" id="NF045515">
    <property type="entry name" value="Glp_gephyrin"/>
    <property type="match status" value="1"/>
</dbReference>
<evidence type="ECO:0000256" key="34">
    <source>
        <dbReference type="SAM" id="MobiDB-lite"/>
    </source>
</evidence>
<dbReference type="InterPro" id="IPR008284">
    <property type="entry name" value="MoCF_biosynth_CS"/>
</dbReference>
<dbReference type="HOGENOM" id="CLU_010186_2_2_1"/>
<keyword evidence="23" id="KW-0511">Multifunctional enzyme</keyword>
<keyword evidence="11" id="KW-0963">Cytoplasm</keyword>
<dbReference type="STRING" id="10228.B3SAE9"/>
<dbReference type="OrthoDB" id="4349954at2759"/>
<reference evidence="36 37" key="1">
    <citation type="journal article" date="2008" name="Nature">
        <title>The Trichoplax genome and the nature of placozoans.</title>
        <authorList>
            <person name="Srivastava M."/>
            <person name="Begovic E."/>
            <person name="Chapman J."/>
            <person name="Putnam N.H."/>
            <person name="Hellsten U."/>
            <person name="Kawashima T."/>
            <person name="Kuo A."/>
            <person name="Mitros T."/>
            <person name="Salamov A."/>
            <person name="Carpenter M.L."/>
            <person name="Signorovitch A.Y."/>
            <person name="Moreno M.A."/>
            <person name="Kamm K."/>
            <person name="Grimwood J."/>
            <person name="Schmutz J."/>
            <person name="Shapiro H."/>
            <person name="Grigoriev I.V."/>
            <person name="Buss L.W."/>
            <person name="Schierwater B."/>
            <person name="Dellaporta S.L."/>
            <person name="Rokhsar D.S."/>
        </authorList>
    </citation>
    <scope>NUCLEOTIDE SEQUENCE [LARGE SCALE GENOMIC DNA]</scope>
    <source>
        <strain evidence="36 37">Grell-BS-1999</strain>
    </source>
</reference>
<comment type="similarity">
    <text evidence="7">In the C-terminal section; belongs to the MoeA family.</text>
</comment>
<dbReference type="Gene3D" id="2.170.190.11">
    <property type="entry name" value="Molybdopterin biosynthesis moea protein, domain 3"/>
    <property type="match status" value="1"/>
</dbReference>
<sequence length="644" mass="69378">MSTQVLKVGVLTVSDRCSNGSAEDKSGPNLIRIIREDGSFGENPNIVYKCVADEVDDIKAVLLDWSDNVKVHLILTTGGTGFAARDVTPEATSQVIDREAPGLVIAMITKSLNVTPMAMLSRPVCGFRKQTLIVNFPGSMKGSQECFEFIKPALPHALDLIQDSSERVVAAHKEIQSVEGSVSHTCPHGRHHKHKTQEQMGDMRTDQKQTRSREDFYKVAERARQSPFPMLPVQEAIKIVLEQAKSVGEEQTKNLLDAHGRVLASDVYATDPVPPFPASIKDGYAVVAADGPGKRSVIGPITAGDMSDVRVKPGCIARISTGAVVPEGADAVVQVEDTELFQSSDEGAVELSVKILSEPKVGQDIRPVGFDIKAGEKVLSANDYIGSAELGILATVGCTSVKVYKSPLIAICSTGNEVCDPGVPLGVGQIRDSNRFSIISLLKSEGFETVDMGIIRDSPDEVSMKFKELLSKFDVIVTSGGVSMGEKDYLKGVLRGVLDATIHFGRVFMKPGKPTTFATASFNGKTKLIFCLPGNPVSAVVTCHLFVIPALRKMAGYSRPQASIVKAKLGFGINLDARPEYHRTVLSWPSQENLPIASTTGSQCSSRITSMRSANALLMLPPKQDNLKRLEIGSIVDALMIHKL</sequence>
<dbReference type="InterPro" id="IPR001453">
    <property type="entry name" value="MoaB/Mog_dom"/>
</dbReference>
<keyword evidence="17 33" id="KW-0460">Magnesium</keyword>
<proteinExistence type="inferred from homology"/>
<dbReference type="FunFam" id="3.40.980.10:FF:000002">
    <property type="entry name" value="Molybdopterin molybdenumtransferase"/>
    <property type="match status" value="1"/>
</dbReference>
<dbReference type="CTD" id="6758465"/>
<evidence type="ECO:0000256" key="30">
    <source>
        <dbReference type="ARBA" id="ARBA00059974"/>
    </source>
</evidence>
<dbReference type="InterPro" id="IPR038987">
    <property type="entry name" value="MoeA-like"/>
</dbReference>
<keyword evidence="16" id="KW-0067">ATP-binding</keyword>
<gene>
    <name evidence="36" type="ORF">TRIADDRAFT_61235</name>
</gene>
<evidence type="ECO:0000256" key="29">
    <source>
        <dbReference type="ARBA" id="ARBA00055539"/>
    </source>
</evidence>
<keyword evidence="20 33" id="KW-0501">Molybdenum cofactor biosynthesis</keyword>
<dbReference type="FunFam" id="2.170.190.11:FF:000001">
    <property type="entry name" value="Molybdopterin molybdenumtransferase"/>
    <property type="match status" value="1"/>
</dbReference>
<dbReference type="PhylomeDB" id="B3SAE9"/>
<dbReference type="GO" id="GO:0005737">
    <property type="term" value="C:cytoplasm"/>
    <property type="evidence" value="ECO:0000318"/>
    <property type="project" value="GO_Central"/>
</dbReference>
<evidence type="ECO:0000256" key="15">
    <source>
        <dbReference type="ARBA" id="ARBA00022741"/>
    </source>
</evidence>
<evidence type="ECO:0000256" key="1">
    <source>
        <dbReference type="ARBA" id="ARBA00001946"/>
    </source>
</evidence>
<dbReference type="GO" id="GO:0006777">
    <property type="term" value="P:Mo-molybdopterin cofactor biosynthetic process"/>
    <property type="evidence" value="ECO:0000318"/>
    <property type="project" value="GO_Central"/>
</dbReference>
<dbReference type="SUPFAM" id="SSF63882">
    <property type="entry name" value="MoeA N-terminal region -like"/>
    <property type="match status" value="1"/>
</dbReference>
<dbReference type="GO" id="GO:0014069">
    <property type="term" value="C:postsynaptic density"/>
    <property type="evidence" value="ECO:0007669"/>
    <property type="project" value="UniProtKB-SubCell"/>
</dbReference>
<dbReference type="SMART" id="SM00852">
    <property type="entry name" value="MoCF_biosynth"/>
    <property type="match status" value="2"/>
</dbReference>
<evidence type="ECO:0000313" key="37">
    <source>
        <dbReference type="Proteomes" id="UP000009022"/>
    </source>
</evidence>
<evidence type="ECO:0000256" key="11">
    <source>
        <dbReference type="ARBA" id="ARBA00022490"/>
    </source>
</evidence>
<evidence type="ECO:0000256" key="6">
    <source>
        <dbReference type="ARBA" id="ARBA00007589"/>
    </source>
</evidence>
<dbReference type="GO" id="GO:0005829">
    <property type="term" value="C:cytosol"/>
    <property type="evidence" value="ECO:0000318"/>
    <property type="project" value="GO_Central"/>
</dbReference>
<evidence type="ECO:0000256" key="27">
    <source>
        <dbReference type="ARBA" id="ARBA00050229"/>
    </source>
</evidence>
<comment type="similarity">
    <text evidence="33">Belongs to the MoeA family.</text>
</comment>
<evidence type="ECO:0000256" key="5">
    <source>
        <dbReference type="ARBA" id="ARBA00005046"/>
    </source>
</evidence>
<evidence type="ECO:0000256" key="21">
    <source>
        <dbReference type="ARBA" id="ARBA00023212"/>
    </source>
</evidence>
<dbReference type="eggNOG" id="KOG2371">
    <property type="taxonomic scope" value="Eukaryota"/>
</dbReference>
<comment type="function">
    <text evidence="30">Microtubule-associated protein involved in membrane protein-cytoskeleton interactions. It is thought to anchor the inhibitory glycine receptor (GLYR) to subsynaptic microtubules. Acts as a major instructive molecule at inhibitory synapses, where it also clusters GABA type A receptors.</text>
</comment>
<keyword evidence="10" id="KW-1003">Cell membrane</keyword>
<dbReference type="CDD" id="cd00887">
    <property type="entry name" value="MoeA"/>
    <property type="match status" value="1"/>
</dbReference>
<dbReference type="InterPro" id="IPR036425">
    <property type="entry name" value="MoaB/Mog-like_dom_sf"/>
</dbReference>
<evidence type="ECO:0000256" key="24">
    <source>
        <dbReference type="ARBA" id="ARBA00023273"/>
    </source>
</evidence>
<dbReference type="GO" id="GO:0005856">
    <property type="term" value="C:cytoskeleton"/>
    <property type="evidence" value="ECO:0007669"/>
    <property type="project" value="UniProtKB-SubCell"/>
</dbReference>
<comment type="pathway">
    <text evidence="5 33">Cofactor biosynthesis; molybdopterin biosynthesis.</text>
</comment>
<dbReference type="SUPFAM" id="SSF53218">
    <property type="entry name" value="Molybdenum cofactor biosynthesis proteins"/>
    <property type="match status" value="2"/>
</dbReference>
<dbReference type="UniPathway" id="UPA00344"/>
<feature type="region of interest" description="Disordered" evidence="34">
    <location>
        <begin position="179"/>
        <end position="211"/>
    </location>
</feature>
<keyword evidence="25" id="KW-0449">Lipoprotein</keyword>
<dbReference type="InterPro" id="IPR005111">
    <property type="entry name" value="MoeA_C_domain_IV"/>
</dbReference>
<evidence type="ECO:0000256" key="19">
    <source>
        <dbReference type="ARBA" id="ARBA00023136"/>
    </source>
</evidence>
<dbReference type="KEGG" id="tad:TRIADDRAFT_61235"/>
<keyword evidence="12 33" id="KW-0500">Molybdenum</keyword>
<evidence type="ECO:0000256" key="31">
    <source>
        <dbReference type="ARBA" id="ARBA00060421"/>
    </source>
</evidence>
<dbReference type="GeneID" id="6758465"/>
<evidence type="ECO:0000256" key="14">
    <source>
        <dbReference type="ARBA" id="ARBA00022723"/>
    </source>
</evidence>
<dbReference type="GO" id="GO:0045211">
    <property type="term" value="C:postsynaptic membrane"/>
    <property type="evidence" value="ECO:0007669"/>
    <property type="project" value="UniProtKB-SubCell"/>
</dbReference>
<comment type="function">
    <text evidence="29">Also has a catalytic activity and catalyzes two steps in the biosynthesis of the molybdenum cofactor. In the first step, molybdopterin is adenylated. Subsequently, molybdate is inserted into adenylated molybdopterin and AMP is released.</text>
</comment>
<dbReference type="SUPFAM" id="SSF63867">
    <property type="entry name" value="MoeA C-terminal domain-like"/>
    <property type="match status" value="1"/>
</dbReference>
<evidence type="ECO:0000256" key="22">
    <source>
        <dbReference type="ARBA" id="ARBA00023257"/>
    </source>
</evidence>
<comment type="similarity">
    <text evidence="6">In the N-terminal section; belongs to the MoaB/Mog family.</text>
</comment>
<comment type="subcellular location">
    <subcellularLocation>
        <location evidence="3">Cell projection</location>
        <location evidence="3">Dendrite</location>
    </subcellularLocation>
    <subcellularLocation>
        <location evidence="2">Cytoplasm</location>
        <location evidence="2">Cytoskeleton</location>
    </subcellularLocation>
    <subcellularLocation>
        <location evidence="4">Cytoplasm</location>
        <location evidence="4">Cytosol</location>
    </subcellularLocation>
    <subcellularLocation>
        <location evidence="31">Postsynaptic cell membrane</location>
        <topology evidence="31">Lipid-anchor</topology>
        <orientation evidence="31">Cytoplasmic side</orientation>
    </subcellularLocation>
    <subcellularLocation>
        <location evidence="26">Postsynaptic density</location>
    </subcellularLocation>
</comment>
<evidence type="ECO:0000256" key="13">
    <source>
        <dbReference type="ARBA" id="ARBA00022679"/>
    </source>
</evidence>
<dbReference type="GO" id="GO:0050808">
    <property type="term" value="P:synapse organization"/>
    <property type="evidence" value="ECO:0007669"/>
    <property type="project" value="UniProtKB-ARBA"/>
</dbReference>
<dbReference type="Gene3D" id="3.40.980.10">
    <property type="entry name" value="MoaB/Mog-like domain"/>
    <property type="match status" value="2"/>
</dbReference>
<dbReference type="GO" id="GO:0046872">
    <property type="term" value="F:metal ion binding"/>
    <property type="evidence" value="ECO:0007669"/>
    <property type="project" value="UniProtKB-UniRule"/>
</dbReference>
<evidence type="ECO:0000256" key="17">
    <source>
        <dbReference type="ARBA" id="ARBA00022842"/>
    </source>
</evidence>
<dbReference type="Pfam" id="PF03454">
    <property type="entry name" value="MoeA_C"/>
    <property type="match status" value="1"/>
</dbReference>
<feature type="domain" description="MoaB/Mog" evidence="35">
    <location>
        <begin position="410"/>
        <end position="553"/>
    </location>
</feature>
<dbReference type="PANTHER" id="PTHR10192">
    <property type="entry name" value="MOLYBDOPTERIN BIOSYNTHESIS PROTEIN"/>
    <property type="match status" value="1"/>
</dbReference>
<dbReference type="GO" id="GO:0005524">
    <property type="term" value="F:ATP binding"/>
    <property type="evidence" value="ECO:0007669"/>
    <property type="project" value="UniProtKB-UniRule"/>
</dbReference>
<comment type="catalytic activity">
    <reaction evidence="27">
        <text>adenylyl-molybdopterin + molybdate = Mo-molybdopterin + AMP + H(+)</text>
        <dbReference type="Rhea" id="RHEA:35047"/>
        <dbReference type="ChEBI" id="CHEBI:15378"/>
        <dbReference type="ChEBI" id="CHEBI:36264"/>
        <dbReference type="ChEBI" id="CHEBI:62727"/>
        <dbReference type="ChEBI" id="CHEBI:71302"/>
        <dbReference type="ChEBI" id="CHEBI:456215"/>
        <dbReference type="EC" id="2.10.1.1"/>
    </reaction>
    <physiologicalReaction direction="left-to-right" evidence="27">
        <dbReference type="Rhea" id="RHEA:35048"/>
    </physiologicalReaction>
</comment>
<evidence type="ECO:0000256" key="16">
    <source>
        <dbReference type="ARBA" id="ARBA00022840"/>
    </source>
</evidence>
<evidence type="ECO:0000256" key="8">
    <source>
        <dbReference type="ARBA" id="ARBA00012509"/>
    </source>
</evidence>
<dbReference type="AlphaFoldDB" id="B3SAE9"/>
<keyword evidence="19" id="KW-0472">Membrane</keyword>
<keyword evidence="14 33" id="KW-0479">Metal-binding</keyword>
<keyword evidence="24" id="KW-0966">Cell projection</keyword>
<dbReference type="EMBL" id="DS985261">
    <property type="protein sequence ID" value="EDV20302.1"/>
    <property type="molecule type" value="Genomic_DNA"/>
</dbReference>
<evidence type="ECO:0000256" key="20">
    <source>
        <dbReference type="ARBA" id="ARBA00023150"/>
    </source>
</evidence>
<dbReference type="InterPro" id="IPR005110">
    <property type="entry name" value="MoeA_linker/N"/>
</dbReference>
<dbReference type="CDD" id="cd00886">
    <property type="entry name" value="MogA_MoaB"/>
    <property type="match status" value="1"/>
</dbReference>
<evidence type="ECO:0000256" key="23">
    <source>
        <dbReference type="ARBA" id="ARBA00023268"/>
    </source>
</evidence>
<evidence type="ECO:0000259" key="35">
    <source>
        <dbReference type="SMART" id="SM00852"/>
    </source>
</evidence>
<keyword evidence="21" id="KW-0206">Cytoskeleton</keyword>
<dbReference type="GO" id="GO:0061598">
    <property type="term" value="F:molybdopterin adenylyltransferase activity"/>
    <property type="evidence" value="ECO:0007669"/>
    <property type="project" value="UniProtKB-UniRule"/>
</dbReference>
<name>B3SAE9_TRIAD</name>
<dbReference type="GO" id="GO:0061599">
    <property type="term" value="F:molybdopterin molybdotransferase activity"/>
    <property type="evidence" value="ECO:0000318"/>
    <property type="project" value="GO_Central"/>
</dbReference>
<feature type="compositionally biased region" description="Basic and acidic residues" evidence="34">
    <location>
        <begin position="201"/>
        <end position="211"/>
    </location>
</feature>
<dbReference type="PANTHER" id="PTHR10192:SF5">
    <property type="entry name" value="GEPHYRIN"/>
    <property type="match status" value="1"/>
</dbReference>
<evidence type="ECO:0000256" key="26">
    <source>
        <dbReference type="ARBA" id="ARBA00034105"/>
    </source>
</evidence>
<dbReference type="NCBIfam" id="TIGR00177">
    <property type="entry name" value="molyb_syn"/>
    <property type="match status" value="2"/>
</dbReference>
<comment type="function">
    <text evidence="33">Catalyzes two steps in the biosynthesis of the molybdenum cofactor. In the first step, molybdopterin is adenylated. Subsequently, molybdate is inserted into adenylated molybdopterin and AMP is released.</text>
</comment>
<dbReference type="InterPro" id="IPR036688">
    <property type="entry name" value="MoeA_C_domain_IV_sf"/>
</dbReference>
<evidence type="ECO:0000256" key="2">
    <source>
        <dbReference type="ARBA" id="ARBA00004245"/>
    </source>
</evidence>
<dbReference type="EC" id="2.7.7.75" evidence="8"/>
<dbReference type="EC" id="2.10.1.1" evidence="9"/>
<protein>
    <recommendedName>
        <fullName evidence="32">Gephyrin</fullName>
        <ecNumber evidence="9">2.10.1.1</ecNumber>
        <ecNumber evidence="8">2.7.7.75</ecNumber>
    </recommendedName>
</protein>
<dbReference type="Proteomes" id="UP000009022">
    <property type="component" value="Unassembled WGS sequence"/>
</dbReference>